<accession>A0AAN8V9H7</accession>
<organism evidence="1 2">
    <name type="scientific">Dillenia turbinata</name>
    <dbReference type="NCBI Taxonomy" id="194707"/>
    <lineage>
        <taxon>Eukaryota</taxon>
        <taxon>Viridiplantae</taxon>
        <taxon>Streptophyta</taxon>
        <taxon>Embryophyta</taxon>
        <taxon>Tracheophyta</taxon>
        <taxon>Spermatophyta</taxon>
        <taxon>Magnoliopsida</taxon>
        <taxon>eudicotyledons</taxon>
        <taxon>Gunneridae</taxon>
        <taxon>Pentapetalae</taxon>
        <taxon>Dilleniales</taxon>
        <taxon>Dilleniaceae</taxon>
        <taxon>Dillenia</taxon>
    </lineage>
</organism>
<sequence length="179" mass="19736">MAIVQEIDDDVGLATLGDKVHVGSALTRAAMISGRQIQLDCENVSNLKLREMNENGKKVEINGVSKVWGMEKMFEVYSRAKRASLHYLEMHHNSSELARLNSLSYSPSSYHSLCAEDDSDIVAFSELHYATQGRTKPTPAGKTESKNTNRSLSMGFGTESEGSVLSAFTRHWDPIAAIQ</sequence>
<comment type="caution">
    <text evidence="1">The sequence shown here is derived from an EMBL/GenBank/DDBJ whole genome shotgun (WGS) entry which is preliminary data.</text>
</comment>
<evidence type="ECO:0000313" key="2">
    <source>
        <dbReference type="Proteomes" id="UP001370490"/>
    </source>
</evidence>
<proteinExistence type="predicted"/>
<evidence type="ECO:0000313" key="1">
    <source>
        <dbReference type="EMBL" id="KAK6930035.1"/>
    </source>
</evidence>
<protein>
    <submittedName>
        <fullName evidence="1">Uncharacterized protein</fullName>
    </submittedName>
</protein>
<dbReference type="AlphaFoldDB" id="A0AAN8V9H7"/>
<dbReference type="Proteomes" id="UP001370490">
    <property type="component" value="Unassembled WGS sequence"/>
</dbReference>
<reference evidence="1 2" key="1">
    <citation type="submission" date="2023-12" db="EMBL/GenBank/DDBJ databases">
        <title>A high-quality genome assembly for Dillenia turbinata (Dilleniales).</title>
        <authorList>
            <person name="Chanderbali A."/>
        </authorList>
    </citation>
    <scope>NUCLEOTIDE SEQUENCE [LARGE SCALE GENOMIC DNA]</scope>
    <source>
        <strain evidence="1">LSX21</strain>
        <tissue evidence="1">Leaf</tissue>
    </source>
</reference>
<name>A0AAN8V9H7_9MAGN</name>
<dbReference type="EMBL" id="JBAMMX010000012">
    <property type="protein sequence ID" value="KAK6930035.1"/>
    <property type="molecule type" value="Genomic_DNA"/>
</dbReference>
<gene>
    <name evidence="1" type="ORF">RJ641_004129</name>
</gene>
<keyword evidence="2" id="KW-1185">Reference proteome</keyword>